<name>A0A017RUY6_9CLOT</name>
<dbReference type="GO" id="GO:0051301">
    <property type="term" value="P:cell division"/>
    <property type="evidence" value="ECO:0007669"/>
    <property type="project" value="UniProtKB-KW"/>
</dbReference>
<evidence type="ECO:0000256" key="2">
    <source>
        <dbReference type="ARBA" id="ARBA00009008"/>
    </source>
</evidence>
<sequence length="155" mass="17745">MAITPNEISNKDFKKVFRGYDIDEVDEFLEQIVEEYEKLYKENITNKEKAAALNEKLEHYSNMESTLQSTLLLAQSAAEQAKESSKKEAELIIKDAQETAAGIIKKAEDRVAEINKEYEILKQQFNMFKSRFVGLLQAQMDSIEKSATDLGIEKQ</sequence>
<proteinExistence type="inferred from homology"/>
<keyword evidence="6" id="KW-0131">Cell cycle</keyword>
<gene>
    <name evidence="8" type="ORF">Q428_08090</name>
</gene>
<evidence type="ECO:0000256" key="4">
    <source>
        <dbReference type="ARBA" id="ARBA00022618"/>
    </source>
</evidence>
<evidence type="ECO:0000256" key="6">
    <source>
        <dbReference type="ARBA" id="ARBA00023306"/>
    </source>
</evidence>
<comment type="similarity">
    <text evidence="2">Belongs to the DivIVA family.</text>
</comment>
<dbReference type="Gene3D" id="6.10.250.660">
    <property type="match status" value="1"/>
</dbReference>
<dbReference type="InterPro" id="IPR009062">
    <property type="entry name" value="Smac/DIABLO-like_sf"/>
</dbReference>
<dbReference type="PANTHER" id="PTHR35794:SF2">
    <property type="entry name" value="CELL DIVISION PROTEIN DIVIVA"/>
    <property type="match status" value="1"/>
</dbReference>
<evidence type="ECO:0000313" key="8">
    <source>
        <dbReference type="EMBL" id="EYE88426.1"/>
    </source>
</evidence>
<dbReference type="AlphaFoldDB" id="A0A017RUY6"/>
<evidence type="ECO:0000313" key="9">
    <source>
        <dbReference type="Proteomes" id="UP000019681"/>
    </source>
</evidence>
<dbReference type="InterPro" id="IPR007793">
    <property type="entry name" value="DivIVA_fam"/>
</dbReference>
<comment type="subcellular location">
    <subcellularLocation>
        <location evidence="1">Cytoplasm</location>
    </subcellularLocation>
</comment>
<evidence type="ECO:0000256" key="3">
    <source>
        <dbReference type="ARBA" id="ARBA00022490"/>
    </source>
</evidence>
<dbReference type="InterPro" id="IPR019933">
    <property type="entry name" value="DivIVA_domain"/>
</dbReference>
<reference evidence="8 9" key="1">
    <citation type="journal article" date="2014" name="Genome Announc.">
        <title>Draft Genome Sequence of Fervidicella metallireducens Strain AeBT, an Iron-Reducing Thermoanaerobe from the Great Artesian Basin.</title>
        <authorList>
            <person name="Patel B.K."/>
        </authorList>
    </citation>
    <scope>NUCLEOTIDE SEQUENCE [LARGE SCALE GENOMIC DNA]</scope>
    <source>
        <strain evidence="8 9">AeB</strain>
    </source>
</reference>
<dbReference type="STRING" id="1403537.Q428_08090"/>
<evidence type="ECO:0000256" key="7">
    <source>
        <dbReference type="SAM" id="Coils"/>
    </source>
</evidence>
<keyword evidence="4" id="KW-0132">Cell division</keyword>
<protein>
    <submittedName>
        <fullName evidence="8">Septum formation initiator</fullName>
    </submittedName>
</protein>
<dbReference type="Proteomes" id="UP000019681">
    <property type="component" value="Unassembled WGS sequence"/>
</dbReference>
<dbReference type="SUPFAM" id="SSF46984">
    <property type="entry name" value="Smac/diablo"/>
    <property type="match status" value="1"/>
</dbReference>
<dbReference type="NCBIfam" id="TIGR03544">
    <property type="entry name" value="DivI1A_domain"/>
    <property type="match status" value="1"/>
</dbReference>
<dbReference type="PANTHER" id="PTHR35794">
    <property type="entry name" value="CELL DIVISION PROTEIN DIVIVA"/>
    <property type="match status" value="1"/>
</dbReference>
<keyword evidence="9" id="KW-1185">Reference proteome</keyword>
<comment type="caution">
    <text evidence="8">The sequence shown here is derived from an EMBL/GenBank/DDBJ whole genome shotgun (WGS) entry which is preliminary data.</text>
</comment>
<dbReference type="GO" id="GO:0005737">
    <property type="term" value="C:cytoplasm"/>
    <property type="evidence" value="ECO:0007669"/>
    <property type="project" value="UniProtKB-SubCell"/>
</dbReference>
<keyword evidence="3" id="KW-0963">Cytoplasm</keyword>
<dbReference type="OrthoDB" id="9815492at2"/>
<accession>A0A017RUY6</accession>
<dbReference type="RefSeq" id="WP_035379752.1">
    <property type="nucleotide sequence ID" value="NZ_AZQP01000021.1"/>
</dbReference>
<feature type="coiled-coil region" evidence="7">
    <location>
        <begin position="104"/>
        <end position="131"/>
    </location>
</feature>
<organism evidence="8 9">
    <name type="scientific">Fervidicella metallireducens AeB</name>
    <dbReference type="NCBI Taxonomy" id="1403537"/>
    <lineage>
        <taxon>Bacteria</taxon>
        <taxon>Bacillati</taxon>
        <taxon>Bacillota</taxon>
        <taxon>Clostridia</taxon>
        <taxon>Eubacteriales</taxon>
        <taxon>Clostridiaceae</taxon>
        <taxon>Fervidicella</taxon>
    </lineage>
</organism>
<dbReference type="Pfam" id="PF05103">
    <property type="entry name" value="DivIVA"/>
    <property type="match status" value="1"/>
</dbReference>
<evidence type="ECO:0000256" key="5">
    <source>
        <dbReference type="ARBA" id="ARBA00023054"/>
    </source>
</evidence>
<keyword evidence="5 7" id="KW-0175">Coiled coil</keyword>
<dbReference type="EMBL" id="AZQP01000021">
    <property type="protein sequence ID" value="EYE88426.1"/>
    <property type="molecule type" value="Genomic_DNA"/>
</dbReference>
<evidence type="ECO:0000256" key="1">
    <source>
        <dbReference type="ARBA" id="ARBA00004496"/>
    </source>
</evidence>